<name>A0A1R1YF45_9FUNG</name>
<comment type="caution">
    <text evidence="3">The sequence shown here is derived from an EMBL/GenBank/DDBJ whole genome shotgun (WGS) entry which is preliminary data.</text>
</comment>
<organism evidence="3 4">
    <name type="scientific">Smittium culicis</name>
    <dbReference type="NCBI Taxonomy" id="133412"/>
    <lineage>
        <taxon>Eukaryota</taxon>
        <taxon>Fungi</taxon>
        <taxon>Fungi incertae sedis</taxon>
        <taxon>Zoopagomycota</taxon>
        <taxon>Kickxellomycotina</taxon>
        <taxon>Harpellomycetes</taxon>
        <taxon>Harpellales</taxon>
        <taxon>Legeriomycetaceae</taxon>
        <taxon>Smittium</taxon>
    </lineage>
</organism>
<sequence>MLRNKYFTPLLQLNSNKNQVLASENIPADFGFARPEINSFELDKILSSTSNRNSDLQLPLPKKPNHFSNNKHWSHISFETLENADSFGNAYRSNNGSSKTLVLSKNLNSELFYEMENNVRPPKKSSKIERRSINFNKKHSSTFQDSPLISRSGGFSIDSSFNYENISKKDIFSHKSVSEVNLGKTSLNNDHIPSPKAIPKFTHRRPPSVQKLNPLPTHNFISKPKHFSMYTTTQSFDSHFIQKSDSKDTTVDSKFRSSLDGEVAGSLNRYENSSNDYNASQINSPNSTTADSFYSSYPKNLPSPLQRNSETFISEKINDTYKKLNNSVAKMHSIFMSDINSSSERESTPVIEYGNIETYNKLAKNFKNDPDRFSKQFKFAKYLIVAAEGLSDIRENLSRFQRMSFYLKSKLSIFTKKTDSDRIICLAVYWINRLSKSKHTDAMYIKAGWVSSGTFGFKKDQKLSLSIFSQAADLGHSPSALKVASYHESTGNYKSALNWYSKATHLNEPFAVYRLACAYLVGELGVLANLEYSYAYFKTAAFLANKDCPYGAYFLALMYLGEPPVPIDVSSIIPYSPSEAEKLLHKAASLAYHQANYHLGCLYESGQHGFKVDPHSAIKYYLIASDLGNLDSLYSLANIYRNGYKNIISVDLEKSFAYCQKAAHLGHPHSMSLMGWFHDPENSHITDSSEGSKTDSMLVVKSHAVARGWYKTAAVKGVPEATEWLNSTRNL</sequence>
<dbReference type="OrthoDB" id="5531780at2759"/>
<dbReference type="AlphaFoldDB" id="A0A1R1YF45"/>
<feature type="region of interest" description="Disordered" evidence="2">
    <location>
        <begin position="186"/>
        <end position="215"/>
    </location>
</feature>
<protein>
    <submittedName>
        <fullName evidence="3">Chitin synthase regulatory factor 4</fullName>
    </submittedName>
</protein>
<dbReference type="SUPFAM" id="SSF81901">
    <property type="entry name" value="HCP-like"/>
    <property type="match status" value="2"/>
</dbReference>
<evidence type="ECO:0000256" key="2">
    <source>
        <dbReference type="SAM" id="MobiDB-lite"/>
    </source>
</evidence>
<dbReference type="InterPro" id="IPR006597">
    <property type="entry name" value="Sel1-like"/>
</dbReference>
<dbReference type="EMBL" id="LSSN01000172">
    <property type="protein sequence ID" value="OMJ25425.1"/>
    <property type="molecule type" value="Genomic_DNA"/>
</dbReference>
<keyword evidence="4" id="KW-1185">Reference proteome</keyword>
<dbReference type="InterPro" id="IPR011990">
    <property type="entry name" value="TPR-like_helical_dom_sf"/>
</dbReference>
<feature type="compositionally biased region" description="Polar residues" evidence="2">
    <location>
        <begin position="269"/>
        <end position="302"/>
    </location>
</feature>
<proteinExistence type="predicted"/>
<dbReference type="PANTHER" id="PTHR46430">
    <property type="entry name" value="PROTEIN SKT5-RELATED"/>
    <property type="match status" value="1"/>
</dbReference>
<dbReference type="Gene3D" id="1.25.40.10">
    <property type="entry name" value="Tetratricopeptide repeat domain"/>
    <property type="match status" value="1"/>
</dbReference>
<dbReference type="Pfam" id="PF08238">
    <property type="entry name" value="Sel1"/>
    <property type="match status" value="6"/>
</dbReference>
<dbReference type="InterPro" id="IPR051726">
    <property type="entry name" value="Chitin_Synth_Reg"/>
</dbReference>
<accession>A0A1R1YF45</accession>
<feature type="region of interest" description="Disordered" evidence="2">
    <location>
        <begin position="266"/>
        <end position="302"/>
    </location>
</feature>
<dbReference type="SMART" id="SM00671">
    <property type="entry name" value="SEL1"/>
    <property type="match status" value="6"/>
</dbReference>
<keyword evidence="1" id="KW-0677">Repeat</keyword>
<reference evidence="3 4" key="1">
    <citation type="submission" date="2017-01" db="EMBL/GenBank/DDBJ databases">
        <authorList>
            <person name="Mah S.A."/>
            <person name="Swanson W.J."/>
            <person name="Moy G.W."/>
            <person name="Vacquier V.D."/>
        </authorList>
    </citation>
    <scope>NUCLEOTIDE SEQUENCE [LARGE SCALE GENOMIC DNA]</scope>
    <source>
        <strain evidence="3 4">GSMNP</strain>
    </source>
</reference>
<evidence type="ECO:0000313" key="4">
    <source>
        <dbReference type="Proteomes" id="UP000187283"/>
    </source>
</evidence>
<evidence type="ECO:0000313" key="3">
    <source>
        <dbReference type="EMBL" id="OMJ25425.1"/>
    </source>
</evidence>
<evidence type="ECO:0000256" key="1">
    <source>
        <dbReference type="ARBA" id="ARBA00022737"/>
    </source>
</evidence>
<dbReference type="STRING" id="133412.A0A1R1YF45"/>
<dbReference type="Proteomes" id="UP000187283">
    <property type="component" value="Unassembled WGS sequence"/>
</dbReference>
<gene>
    <name evidence="3" type="ORF">AYI70_g903</name>
</gene>